<gene>
    <name evidence="3" type="ORF">PXEA_LOCUS26710</name>
</gene>
<feature type="compositionally biased region" description="Low complexity" evidence="1">
    <location>
        <begin position="75"/>
        <end position="89"/>
    </location>
</feature>
<evidence type="ECO:0000256" key="1">
    <source>
        <dbReference type="SAM" id="MobiDB-lite"/>
    </source>
</evidence>
<name>A0A3S5B4D9_9PLAT</name>
<organism evidence="3 4">
    <name type="scientific">Protopolystoma xenopodis</name>
    <dbReference type="NCBI Taxonomy" id="117903"/>
    <lineage>
        <taxon>Eukaryota</taxon>
        <taxon>Metazoa</taxon>
        <taxon>Spiralia</taxon>
        <taxon>Lophotrochozoa</taxon>
        <taxon>Platyhelminthes</taxon>
        <taxon>Monogenea</taxon>
        <taxon>Polyopisthocotylea</taxon>
        <taxon>Polystomatidea</taxon>
        <taxon>Polystomatidae</taxon>
        <taxon>Protopolystoma</taxon>
    </lineage>
</organism>
<proteinExistence type="predicted"/>
<feature type="region of interest" description="Disordered" evidence="1">
    <location>
        <begin position="55"/>
        <end position="95"/>
    </location>
</feature>
<comment type="caution">
    <text evidence="3">The sequence shown here is derived from an EMBL/GenBank/DDBJ whole genome shotgun (WGS) entry which is preliminary data.</text>
</comment>
<dbReference type="Proteomes" id="UP000784294">
    <property type="component" value="Unassembled WGS sequence"/>
</dbReference>
<accession>A0A3S5B4D9</accession>
<feature type="compositionally biased region" description="Low complexity" evidence="1">
    <location>
        <begin position="55"/>
        <end position="67"/>
    </location>
</feature>
<evidence type="ECO:0000256" key="2">
    <source>
        <dbReference type="SAM" id="SignalP"/>
    </source>
</evidence>
<keyword evidence="4" id="KW-1185">Reference proteome</keyword>
<feature type="signal peptide" evidence="2">
    <location>
        <begin position="1"/>
        <end position="22"/>
    </location>
</feature>
<feature type="chain" id="PRO_5018631409" evidence="2">
    <location>
        <begin position="23"/>
        <end position="95"/>
    </location>
</feature>
<evidence type="ECO:0000313" key="4">
    <source>
        <dbReference type="Proteomes" id="UP000784294"/>
    </source>
</evidence>
<reference evidence="3" key="1">
    <citation type="submission" date="2018-11" db="EMBL/GenBank/DDBJ databases">
        <authorList>
            <consortium name="Pathogen Informatics"/>
        </authorList>
    </citation>
    <scope>NUCLEOTIDE SEQUENCE</scope>
</reference>
<protein>
    <submittedName>
        <fullName evidence="3">Uncharacterized protein</fullName>
    </submittedName>
</protein>
<dbReference type="EMBL" id="CAAALY010245479">
    <property type="protein sequence ID" value="VEL33270.1"/>
    <property type="molecule type" value="Genomic_DNA"/>
</dbReference>
<sequence length="95" mass="10202">MQLWSQDLSSLAVLPLFLIVIGSELLVHSANLPQPIQPGLQIPGQLLPGRLPLYESDSETSSTYTEDTLSDSETETPSYSSFYSGKSGSVLIAST</sequence>
<dbReference type="AlphaFoldDB" id="A0A3S5B4D9"/>
<keyword evidence="2" id="KW-0732">Signal</keyword>
<evidence type="ECO:0000313" key="3">
    <source>
        <dbReference type="EMBL" id="VEL33270.1"/>
    </source>
</evidence>